<keyword evidence="2" id="KW-0808">Transferase</keyword>
<evidence type="ECO:0000256" key="2">
    <source>
        <dbReference type="ARBA" id="ARBA00022679"/>
    </source>
</evidence>
<dbReference type="Pfam" id="PF13692">
    <property type="entry name" value="Glyco_trans_1_4"/>
    <property type="match status" value="1"/>
</dbReference>
<comment type="caution">
    <text evidence="4">The sequence shown here is derived from an EMBL/GenBank/DDBJ whole genome shotgun (WGS) entry which is preliminary data.</text>
</comment>
<dbReference type="InterPro" id="IPR028098">
    <property type="entry name" value="Glyco_trans_4-like_N"/>
</dbReference>
<gene>
    <name evidence="4" type="ORF">JGS22_019620</name>
</gene>
<keyword evidence="5" id="KW-1185">Reference proteome</keyword>
<protein>
    <submittedName>
        <fullName evidence="4">Glycosyltransferase family 4 protein</fullName>
    </submittedName>
</protein>
<dbReference type="GO" id="GO:0016758">
    <property type="term" value="F:hexosyltransferase activity"/>
    <property type="evidence" value="ECO:0007669"/>
    <property type="project" value="TreeGrafter"/>
</dbReference>
<dbReference type="InterPro" id="IPR050194">
    <property type="entry name" value="Glycosyltransferase_grp1"/>
</dbReference>
<dbReference type="PANTHER" id="PTHR45947:SF3">
    <property type="entry name" value="SULFOQUINOVOSYL TRANSFERASE SQD2"/>
    <property type="match status" value="1"/>
</dbReference>
<reference evidence="4" key="1">
    <citation type="submission" date="2021-06" db="EMBL/GenBank/DDBJ databases">
        <title>Sequencing of actinobacteria type strains.</title>
        <authorList>
            <person name="Nguyen G.-S."/>
            <person name="Wentzel A."/>
        </authorList>
    </citation>
    <scope>NUCLEOTIDE SEQUENCE</scope>
    <source>
        <strain evidence="4">P38-E01</strain>
    </source>
</reference>
<dbReference type="EMBL" id="JAELVF020000001">
    <property type="protein sequence ID" value="MBU7599772.1"/>
    <property type="molecule type" value="Genomic_DNA"/>
</dbReference>
<evidence type="ECO:0000256" key="1">
    <source>
        <dbReference type="ARBA" id="ARBA00022676"/>
    </source>
</evidence>
<dbReference type="GO" id="GO:1901137">
    <property type="term" value="P:carbohydrate derivative biosynthetic process"/>
    <property type="evidence" value="ECO:0007669"/>
    <property type="project" value="UniProtKB-ARBA"/>
</dbReference>
<dbReference type="CDD" id="cd03801">
    <property type="entry name" value="GT4_PimA-like"/>
    <property type="match status" value="1"/>
</dbReference>
<keyword evidence="1" id="KW-0328">Glycosyltransferase</keyword>
<dbReference type="Pfam" id="PF13579">
    <property type="entry name" value="Glyco_trans_4_4"/>
    <property type="match status" value="1"/>
</dbReference>
<dbReference type="PANTHER" id="PTHR45947">
    <property type="entry name" value="SULFOQUINOVOSYL TRANSFERASE SQD2"/>
    <property type="match status" value="1"/>
</dbReference>
<dbReference type="RefSeq" id="WP_211041366.1">
    <property type="nucleotide sequence ID" value="NZ_JAELVF020000001.1"/>
</dbReference>
<evidence type="ECO:0000259" key="3">
    <source>
        <dbReference type="Pfam" id="PF13579"/>
    </source>
</evidence>
<feature type="domain" description="Glycosyltransferase subfamily 4-like N-terminal" evidence="3">
    <location>
        <begin position="28"/>
        <end position="171"/>
    </location>
</feature>
<dbReference type="Proteomes" id="UP000694501">
    <property type="component" value="Unassembled WGS sequence"/>
</dbReference>
<organism evidence="4 5">
    <name type="scientific">Streptomyces tardus</name>
    <dbReference type="NCBI Taxonomy" id="2780544"/>
    <lineage>
        <taxon>Bacteria</taxon>
        <taxon>Bacillati</taxon>
        <taxon>Actinomycetota</taxon>
        <taxon>Actinomycetes</taxon>
        <taxon>Kitasatosporales</taxon>
        <taxon>Streptomycetaceae</taxon>
        <taxon>Streptomyces</taxon>
    </lineage>
</organism>
<dbReference type="SUPFAM" id="SSF53756">
    <property type="entry name" value="UDP-Glycosyltransferase/glycogen phosphorylase"/>
    <property type="match status" value="1"/>
</dbReference>
<accession>A0A949JHX1</accession>
<name>A0A949JHX1_9ACTN</name>
<dbReference type="Gene3D" id="3.40.50.2000">
    <property type="entry name" value="Glycogen Phosphorylase B"/>
    <property type="match status" value="2"/>
</dbReference>
<proteinExistence type="predicted"/>
<sequence length="384" mass="40520">MSRTPRSSHRREPLHVVQVLSGRTDSVGDHVRSLASGLVARGVRVTVCAPPAAQARHRFSEAGAEFVALPCGHPDLVATLRSACASADVVHAHGLRAGLLGDLALSGRRRRAPLVLSWHHRAPRGGAQARVNRLLERRAVRAARIVLGVSSDLVARARHRGARDARLVPVDLGAPFPRVSRAESGAERREKIRAELGAVDRPLIVAAGPLEAHQGCESLLTAARGWRQLEPVPLVLLAGEGSRRTALQRRIDDEGLPVRLLGALPGGSRSAGDPQWAGDVLEVADVAVLPARRSPRSPLARHAMECGVPLVAAVEGVPELVGAAAVLVPYADADALCAEVGALLEDSGRRAALAALGRVQAAAWPTEDGTVNQLLGIYDELVEL</sequence>
<evidence type="ECO:0000313" key="5">
    <source>
        <dbReference type="Proteomes" id="UP000694501"/>
    </source>
</evidence>
<dbReference type="AlphaFoldDB" id="A0A949JHX1"/>
<evidence type="ECO:0000313" key="4">
    <source>
        <dbReference type="EMBL" id="MBU7599772.1"/>
    </source>
</evidence>